<dbReference type="InterPro" id="IPR008979">
    <property type="entry name" value="Galactose-bd-like_sf"/>
</dbReference>
<sequence length="215" mass="23310">MRYSTGGQSSVVVNNMAILSASFGLKLLAAAVFLYIRPISLPRYRPNRLISSVVVNQMKSSTTTDPLYVPNGDFECGVTPWTVQAPDTAASYFVGAPGHATSNSFQVHFTPPSRGAELGVSARIISAPVSVQPNVPYQLTFWTYFDNGDAGFIGVQFNDVPVYTIDARDHGYGGDFTLNTVNYTPTTNTVTIKFEFLYGTVASLDRIDSVVFAPL</sequence>
<keyword evidence="3" id="KW-1185">Reference proteome</keyword>
<reference evidence="2 3" key="1">
    <citation type="submission" date="2018-12" db="EMBL/GenBank/DDBJ databases">
        <title>Draft genome sequence of Xylaria grammica IHI A82.</title>
        <authorList>
            <person name="Buettner E."/>
            <person name="Kellner H."/>
        </authorList>
    </citation>
    <scope>NUCLEOTIDE SEQUENCE [LARGE SCALE GENOMIC DNA]</scope>
    <source>
        <strain evidence="2 3">IHI A82</strain>
    </source>
</reference>
<evidence type="ECO:0000313" key="3">
    <source>
        <dbReference type="Proteomes" id="UP000286045"/>
    </source>
</evidence>
<comment type="caution">
    <text evidence="2">The sequence shown here is derived from an EMBL/GenBank/DDBJ whole genome shotgun (WGS) entry which is preliminary data.</text>
</comment>
<feature type="transmembrane region" description="Helical" evidence="1">
    <location>
        <begin position="12"/>
        <end position="36"/>
    </location>
</feature>
<evidence type="ECO:0000313" key="2">
    <source>
        <dbReference type="EMBL" id="RWA05206.1"/>
    </source>
</evidence>
<dbReference type="AlphaFoldDB" id="A0A439CST8"/>
<dbReference type="EMBL" id="RYZI01000466">
    <property type="protein sequence ID" value="RWA05206.1"/>
    <property type="molecule type" value="Genomic_DNA"/>
</dbReference>
<dbReference type="Gene3D" id="2.60.120.260">
    <property type="entry name" value="Galactose-binding domain-like"/>
    <property type="match status" value="1"/>
</dbReference>
<name>A0A439CST8_9PEZI</name>
<gene>
    <name evidence="2" type="ORF">EKO27_g9900</name>
</gene>
<keyword evidence="1" id="KW-0472">Membrane</keyword>
<protein>
    <recommendedName>
        <fullName evidence="4">CBM-cenC domain-containing protein</fullName>
    </recommendedName>
</protein>
<keyword evidence="1" id="KW-1133">Transmembrane helix</keyword>
<accession>A0A439CST8</accession>
<organism evidence="2 3">
    <name type="scientific">Xylaria grammica</name>
    <dbReference type="NCBI Taxonomy" id="363999"/>
    <lineage>
        <taxon>Eukaryota</taxon>
        <taxon>Fungi</taxon>
        <taxon>Dikarya</taxon>
        <taxon>Ascomycota</taxon>
        <taxon>Pezizomycotina</taxon>
        <taxon>Sordariomycetes</taxon>
        <taxon>Xylariomycetidae</taxon>
        <taxon>Xylariales</taxon>
        <taxon>Xylariaceae</taxon>
        <taxon>Xylaria</taxon>
    </lineage>
</organism>
<evidence type="ECO:0000256" key="1">
    <source>
        <dbReference type="SAM" id="Phobius"/>
    </source>
</evidence>
<proteinExistence type="predicted"/>
<dbReference type="Proteomes" id="UP000286045">
    <property type="component" value="Unassembled WGS sequence"/>
</dbReference>
<keyword evidence="1" id="KW-0812">Transmembrane</keyword>
<dbReference type="SUPFAM" id="SSF49785">
    <property type="entry name" value="Galactose-binding domain-like"/>
    <property type="match status" value="1"/>
</dbReference>
<evidence type="ECO:0008006" key="4">
    <source>
        <dbReference type="Google" id="ProtNLM"/>
    </source>
</evidence>